<sequence>MAGLVGYDSSDDEEKEVEASREGAELTPDEAPVKSHSTDTATEENQSKPAPPAAQPQAPPAIGPVPQSAVPLGPSLPPMDSSAVEGDGTQEDDGPSSPYSANRALVHDLTLPTIPDLDIPRSPPGSPPERARKSFEQFLALKKKGTHFNAKLEQSTALRNPSVTDKLMDFVGLDNQQQYETTLPRDLWNPAAFPETAFVDKLRKSRDKIAKEREADKASARGFIDFAPSTMTGDASAPASGGLAKVERSKSSWK</sequence>
<proteinExistence type="predicted"/>
<evidence type="ECO:0000256" key="1">
    <source>
        <dbReference type="SAM" id="MobiDB-lite"/>
    </source>
</evidence>
<dbReference type="GO" id="GO:0005634">
    <property type="term" value="C:nucleus"/>
    <property type="evidence" value="ECO:0007669"/>
    <property type="project" value="TreeGrafter"/>
</dbReference>
<feature type="compositionally biased region" description="Basic and acidic residues" evidence="1">
    <location>
        <begin position="245"/>
        <end position="254"/>
    </location>
</feature>
<dbReference type="PANTHER" id="PTHR13464">
    <property type="entry name" value="TRANSCRIPTIONAL REGULATOR PROTEIN HCNGP"/>
    <property type="match status" value="1"/>
</dbReference>
<name>A0A0F7ZZ35_9HYPO</name>
<dbReference type="AlphaFoldDB" id="A0A0F7ZZ35"/>
<dbReference type="Pfam" id="PF07818">
    <property type="entry name" value="HCNGP"/>
    <property type="match status" value="1"/>
</dbReference>
<feature type="region of interest" description="Disordered" evidence="1">
    <location>
        <begin position="1"/>
        <end position="131"/>
    </location>
</feature>
<organism evidence="2 3">
    <name type="scientific">Hirsutella minnesotensis 3608</name>
    <dbReference type="NCBI Taxonomy" id="1043627"/>
    <lineage>
        <taxon>Eukaryota</taxon>
        <taxon>Fungi</taxon>
        <taxon>Dikarya</taxon>
        <taxon>Ascomycota</taxon>
        <taxon>Pezizomycotina</taxon>
        <taxon>Sordariomycetes</taxon>
        <taxon>Hypocreomycetidae</taxon>
        <taxon>Hypocreales</taxon>
        <taxon>Ophiocordycipitaceae</taxon>
        <taxon>Hirsutella</taxon>
    </lineage>
</organism>
<protein>
    <recommendedName>
        <fullName evidence="4">HCNGP-like protein</fullName>
    </recommendedName>
</protein>
<feature type="compositionally biased region" description="Polar residues" evidence="1">
    <location>
        <begin position="38"/>
        <end position="48"/>
    </location>
</feature>
<keyword evidence="3" id="KW-1185">Reference proteome</keyword>
<dbReference type="EMBL" id="KQ030534">
    <property type="protein sequence ID" value="KJZ73532.1"/>
    <property type="molecule type" value="Genomic_DNA"/>
</dbReference>
<evidence type="ECO:0000313" key="2">
    <source>
        <dbReference type="EMBL" id="KJZ73532.1"/>
    </source>
</evidence>
<evidence type="ECO:0008006" key="4">
    <source>
        <dbReference type="Google" id="ProtNLM"/>
    </source>
</evidence>
<dbReference type="InterPro" id="IPR012479">
    <property type="entry name" value="SAP30BP"/>
</dbReference>
<dbReference type="PANTHER" id="PTHR13464:SF0">
    <property type="entry name" value="SAP30-BINDING PROTEIN"/>
    <property type="match status" value="1"/>
</dbReference>
<accession>A0A0F7ZZ35</accession>
<reference evidence="2 3" key="1">
    <citation type="journal article" date="2014" name="Genome Biol. Evol.">
        <title>Comparative genomics and transcriptomics analyses reveal divergent lifestyle features of nematode endoparasitic fungus Hirsutella minnesotensis.</title>
        <authorList>
            <person name="Lai Y."/>
            <person name="Liu K."/>
            <person name="Zhang X."/>
            <person name="Zhang X."/>
            <person name="Li K."/>
            <person name="Wang N."/>
            <person name="Shu C."/>
            <person name="Wu Y."/>
            <person name="Wang C."/>
            <person name="Bushley K.E."/>
            <person name="Xiang M."/>
            <person name="Liu X."/>
        </authorList>
    </citation>
    <scope>NUCLEOTIDE SEQUENCE [LARGE SCALE GENOMIC DNA]</scope>
    <source>
        <strain evidence="2 3">3608</strain>
    </source>
</reference>
<dbReference type="Proteomes" id="UP000054481">
    <property type="component" value="Unassembled WGS sequence"/>
</dbReference>
<gene>
    <name evidence="2" type="ORF">HIM_07088</name>
</gene>
<dbReference type="OrthoDB" id="1714508at2759"/>
<evidence type="ECO:0000313" key="3">
    <source>
        <dbReference type="Proteomes" id="UP000054481"/>
    </source>
</evidence>
<dbReference type="GO" id="GO:0006355">
    <property type="term" value="P:regulation of DNA-templated transcription"/>
    <property type="evidence" value="ECO:0007669"/>
    <property type="project" value="InterPro"/>
</dbReference>
<feature type="compositionally biased region" description="Pro residues" evidence="1">
    <location>
        <begin position="49"/>
        <end position="63"/>
    </location>
</feature>
<feature type="region of interest" description="Disordered" evidence="1">
    <location>
        <begin position="227"/>
        <end position="254"/>
    </location>
</feature>